<comment type="pathway">
    <text evidence="5">Cofactor biosynthesis; nicotinate biosynthesis; nicotinate from nicotinamide: step 1/1.</text>
</comment>
<evidence type="ECO:0000313" key="10">
    <source>
        <dbReference type="Proteomes" id="UP000199206"/>
    </source>
</evidence>
<keyword evidence="2" id="KW-0662">Pyridine nucleotide biosynthesis</keyword>
<name>A0A1H8B3N2_9SPHN</name>
<evidence type="ECO:0000256" key="4">
    <source>
        <dbReference type="ARBA" id="ARBA00022801"/>
    </source>
</evidence>
<dbReference type="EC" id="3.5.1.19" evidence="6"/>
<evidence type="ECO:0000256" key="6">
    <source>
        <dbReference type="ARBA" id="ARBA00039017"/>
    </source>
</evidence>
<evidence type="ECO:0000313" key="9">
    <source>
        <dbReference type="EMBL" id="SEM76698.1"/>
    </source>
</evidence>
<feature type="domain" description="Isochorismatase-like" evidence="8">
    <location>
        <begin position="5"/>
        <end position="170"/>
    </location>
</feature>
<accession>A0A1H8B3N2</accession>
<dbReference type="PANTHER" id="PTHR11080">
    <property type="entry name" value="PYRAZINAMIDASE/NICOTINAMIDASE"/>
    <property type="match status" value="1"/>
</dbReference>
<dbReference type="InterPro" id="IPR052347">
    <property type="entry name" value="Isochorismatase_Nicotinamidase"/>
</dbReference>
<dbReference type="EMBL" id="FOCF01000002">
    <property type="protein sequence ID" value="SEM76698.1"/>
    <property type="molecule type" value="Genomic_DNA"/>
</dbReference>
<dbReference type="OrthoDB" id="9791276at2"/>
<reference evidence="10" key="1">
    <citation type="submission" date="2016-10" db="EMBL/GenBank/DDBJ databases">
        <authorList>
            <person name="Varghese N."/>
            <person name="Submissions S."/>
        </authorList>
    </citation>
    <scope>NUCLEOTIDE SEQUENCE [LARGE SCALE GENOMIC DNA]</scope>
    <source>
        <strain evidence="10">S6-262</strain>
    </source>
</reference>
<evidence type="ECO:0000256" key="3">
    <source>
        <dbReference type="ARBA" id="ARBA00022723"/>
    </source>
</evidence>
<gene>
    <name evidence="9" type="ORF">SAMN05192583_1157</name>
</gene>
<dbReference type="Gene3D" id="3.40.50.850">
    <property type="entry name" value="Isochorismatase-like"/>
    <property type="match status" value="1"/>
</dbReference>
<dbReference type="GO" id="GO:0008936">
    <property type="term" value="F:nicotinamidase activity"/>
    <property type="evidence" value="ECO:0007669"/>
    <property type="project" value="UniProtKB-EC"/>
</dbReference>
<dbReference type="Proteomes" id="UP000199206">
    <property type="component" value="Unassembled WGS sequence"/>
</dbReference>
<evidence type="ECO:0000256" key="2">
    <source>
        <dbReference type="ARBA" id="ARBA00022642"/>
    </source>
</evidence>
<evidence type="ECO:0000256" key="1">
    <source>
        <dbReference type="ARBA" id="ARBA00006336"/>
    </source>
</evidence>
<keyword evidence="10" id="KW-1185">Reference proteome</keyword>
<organism evidence="9 10">
    <name type="scientific">Sphingomonas gellani</name>
    <dbReference type="NCBI Taxonomy" id="1166340"/>
    <lineage>
        <taxon>Bacteria</taxon>
        <taxon>Pseudomonadati</taxon>
        <taxon>Pseudomonadota</taxon>
        <taxon>Alphaproteobacteria</taxon>
        <taxon>Sphingomonadales</taxon>
        <taxon>Sphingomonadaceae</taxon>
        <taxon>Sphingomonas</taxon>
    </lineage>
</organism>
<dbReference type="Pfam" id="PF00857">
    <property type="entry name" value="Isochorismatase"/>
    <property type="match status" value="1"/>
</dbReference>
<keyword evidence="3" id="KW-0479">Metal-binding</keyword>
<evidence type="ECO:0000256" key="7">
    <source>
        <dbReference type="ARBA" id="ARBA00043224"/>
    </source>
</evidence>
<keyword evidence="4" id="KW-0378">Hydrolase</keyword>
<dbReference type="AlphaFoldDB" id="A0A1H8B3N2"/>
<sequence>MKSFVIVVDAQADFLLADGALPVAGAEALFGPMQDWIAALRPDDTAGVLFTFDTHDADTYPLSAEALQFPIHCVRDTAGWRGMLDPDAIDPAIPLFRLEKNVFDMWAEPGVTIDDMRNPAAPAALRDAFFAQLRASGVETVTLIGVAADFCVRWAARGLIERGFRVTVPPALTRGIERQIEAVVAADFA</sequence>
<dbReference type="GO" id="GO:0046872">
    <property type="term" value="F:metal ion binding"/>
    <property type="evidence" value="ECO:0007669"/>
    <property type="project" value="UniProtKB-KW"/>
</dbReference>
<proteinExistence type="inferred from homology"/>
<dbReference type="PANTHER" id="PTHR11080:SF2">
    <property type="entry name" value="LD05707P"/>
    <property type="match status" value="1"/>
</dbReference>
<dbReference type="STRING" id="1166340.SAMN05192583_1157"/>
<evidence type="ECO:0000256" key="5">
    <source>
        <dbReference type="ARBA" id="ARBA00037900"/>
    </source>
</evidence>
<dbReference type="RefSeq" id="WP_093664494.1">
    <property type="nucleotide sequence ID" value="NZ_FOCF01000002.1"/>
</dbReference>
<dbReference type="GO" id="GO:0019363">
    <property type="term" value="P:pyridine nucleotide biosynthetic process"/>
    <property type="evidence" value="ECO:0007669"/>
    <property type="project" value="UniProtKB-KW"/>
</dbReference>
<comment type="similarity">
    <text evidence="1">Belongs to the isochorismatase family.</text>
</comment>
<protein>
    <recommendedName>
        <fullName evidence="6">nicotinamidase</fullName>
        <ecNumber evidence="6">3.5.1.19</ecNumber>
    </recommendedName>
    <alternativeName>
        <fullName evidence="7">Nicotinamide deamidase</fullName>
    </alternativeName>
</protein>
<dbReference type="InterPro" id="IPR036380">
    <property type="entry name" value="Isochorismatase-like_sf"/>
</dbReference>
<evidence type="ECO:0000259" key="8">
    <source>
        <dbReference type="Pfam" id="PF00857"/>
    </source>
</evidence>
<dbReference type="InterPro" id="IPR000868">
    <property type="entry name" value="Isochorismatase-like_dom"/>
</dbReference>
<dbReference type="SUPFAM" id="SSF52499">
    <property type="entry name" value="Isochorismatase-like hydrolases"/>
    <property type="match status" value="1"/>
</dbReference>